<dbReference type="EMBL" id="LNYC01000017">
    <property type="protein sequence ID" value="KTD02887.1"/>
    <property type="molecule type" value="Genomic_DNA"/>
</dbReference>
<accession>A0A0W0U5N8</accession>
<comment type="similarity">
    <text evidence="1">Belongs to the GST superfamily. Zeta family.</text>
</comment>
<dbReference type="SFLD" id="SFLDG00358">
    <property type="entry name" value="Main_(cytGST)"/>
    <property type="match status" value="1"/>
</dbReference>
<dbReference type="InterPro" id="IPR036249">
    <property type="entry name" value="Thioredoxin-like_sf"/>
</dbReference>
<dbReference type="GO" id="GO:0006559">
    <property type="term" value="P:L-phenylalanine catabolic process"/>
    <property type="evidence" value="ECO:0007669"/>
    <property type="project" value="TreeGrafter"/>
</dbReference>
<dbReference type="SFLD" id="SFLDS00019">
    <property type="entry name" value="Glutathione_Transferase_(cytos"/>
    <property type="match status" value="1"/>
</dbReference>
<dbReference type="Proteomes" id="UP000054785">
    <property type="component" value="Unassembled WGS sequence"/>
</dbReference>
<dbReference type="InterPro" id="IPR040079">
    <property type="entry name" value="Glutathione_S-Trfase"/>
</dbReference>
<dbReference type="InterPro" id="IPR034330">
    <property type="entry name" value="GST_Zeta_C"/>
</dbReference>
<dbReference type="Pfam" id="PF00043">
    <property type="entry name" value="GST_C"/>
    <property type="match status" value="1"/>
</dbReference>
<dbReference type="SUPFAM" id="SSF52833">
    <property type="entry name" value="Thioredoxin-like"/>
    <property type="match status" value="1"/>
</dbReference>
<organism evidence="2 3">
    <name type="scientific">Legionella geestiana</name>
    <dbReference type="NCBI Taxonomy" id="45065"/>
    <lineage>
        <taxon>Bacteria</taxon>
        <taxon>Pseudomonadati</taxon>
        <taxon>Pseudomonadota</taxon>
        <taxon>Gammaproteobacteria</taxon>
        <taxon>Legionellales</taxon>
        <taxon>Legionellaceae</taxon>
        <taxon>Legionella</taxon>
    </lineage>
</organism>
<dbReference type="InterPro" id="IPR004046">
    <property type="entry name" value="GST_C"/>
</dbReference>
<dbReference type="CDD" id="cd03191">
    <property type="entry name" value="GST_C_Zeta"/>
    <property type="match status" value="1"/>
</dbReference>
<dbReference type="Pfam" id="PF13417">
    <property type="entry name" value="GST_N_3"/>
    <property type="match status" value="1"/>
</dbReference>
<evidence type="ECO:0000313" key="3">
    <source>
        <dbReference type="Proteomes" id="UP000054785"/>
    </source>
</evidence>
<dbReference type="PANTHER" id="PTHR42673:SF21">
    <property type="entry name" value="GLUTATHIONE S-TRANSFERASE YFCF"/>
    <property type="match status" value="1"/>
</dbReference>
<dbReference type="SUPFAM" id="SSF47616">
    <property type="entry name" value="GST C-terminal domain-like"/>
    <property type="match status" value="1"/>
</dbReference>
<keyword evidence="2" id="KW-0808">Transferase</keyword>
<dbReference type="PROSITE" id="PS50404">
    <property type="entry name" value="GST_NTER"/>
    <property type="match status" value="1"/>
</dbReference>
<keyword evidence="3" id="KW-1185">Reference proteome</keyword>
<dbReference type="OrthoDB" id="509852at2"/>
<dbReference type="GO" id="GO:0005737">
    <property type="term" value="C:cytoplasm"/>
    <property type="evidence" value="ECO:0007669"/>
    <property type="project" value="InterPro"/>
</dbReference>
<dbReference type="PATRIC" id="fig|45065.4.peg.661"/>
<dbReference type="RefSeq" id="WP_028387052.1">
    <property type="nucleotide sequence ID" value="NZ_CAAAHN010000001.1"/>
</dbReference>
<dbReference type="CDD" id="cd03042">
    <property type="entry name" value="GST_N_Zeta"/>
    <property type="match status" value="1"/>
</dbReference>
<dbReference type="STRING" id="45065.Lgee_0622"/>
<proteinExistence type="inferred from homology"/>
<evidence type="ECO:0000256" key="1">
    <source>
        <dbReference type="ARBA" id="ARBA00010007"/>
    </source>
</evidence>
<reference evidence="2 3" key="1">
    <citation type="submission" date="2015-11" db="EMBL/GenBank/DDBJ databases">
        <title>Genomic analysis of 38 Legionella species identifies large and diverse effector repertoires.</title>
        <authorList>
            <person name="Burstein D."/>
            <person name="Amaro F."/>
            <person name="Zusman T."/>
            <person name="Lifshitz Z."/>
            <person name="Cohen O."/>
            <person name="Gilbert J.A."/>
            <person name="Pupko T."/>
            <person name="Shuman H.A."/>
            <person name="Segal G."/>
        </authorList>
    </citation>
    <scope>NUCLEOTIDE SEQUENCE [LARGE SCALE GENOMIC DNA]</scope>
    <source>
        <strain evidence="2 3">ATCC 49504</strain>
    </source>
</reference>
<dbReference type="InterPro" id="IPR036282">
    <property type="entry name" value="Glutathione-S-Trfase_C_sf"/>
</dbReference>
<dbReference type="GO" id="GO:0016034">
    <property type="term" value="F:maleylacetoacetate isomerase activity"/>
    <property type="evidence" value="ECO:0007669"/>
    <property type="project" value="TreeGrafter"/>
</dbReference>
<dbReference type="AlphaFoldDB" id="A0A0W0U5N8"/>
<dbReference type="NCBIfam" id="TIGR01262">
    <property type="entry name" value="maiA"/>
    <property type="match status" value="1"/>
</dbReference>
<dbReference type="InterPro" id="IPR004045">
    <property type="entry name" value="Glutathione_S-Trfase_N"/>
</dbReference>
<dbReference type="InterPro" id="IPR005955">
    <property type="entry name" value="GST_Zeta"/>
</dbReference>
<dbReference type="PROSITE" id="PS50405">
    <property type="entry name" value="GST_CTER"/>
    <property type="match status" value="1"/>
</dbReference>
<dbReference type="Gene3D" id="3.40.30.10">
    <property type="entry name" value="Glutaredoxin"/>
    <property type="match status" value="1"/>
</dbReference>
<dbReference type="PANTHER" id="PTHR42673">
    <property type="entry name" value="MALEYLACETOACETATE ISOMERASE"/>
    <property type="match status" value="1"/>
</dbReference>
<dbReference type="GO" id="GO:0006749">
    <property type="term" value="P:glutathione metabolic process"/>
    <property type="evidence" value="ECO:0007669"/>
    <property type="project" value="TreeGrafter"/>
</dbReference>
<gene>
    <name evidence="2" type="ORF">Lgee_0622</name>
</gene>
<dbReference type="Gene3D" id="1.20.1050.10">
    <property type="match status" value="1"/>
</dbReference>
<keyword evidence="2" id="KW-0413">Isomerase</keyword>
<name>A0A0W0U5N8_9GAMM</name>
<comment type="caution">
    <text evidence="2">The sequence shown here is derived from an EMBL/GenBank/DDBJ whole genome shotgun (WGS) entry which is preliminary data.</text>
</comment>
<protein>
    <submittedName>
        <fullName evidence="2">Glutathione S-transferase (Maleylacetoacetate isomerase)</fullName>
    </submittedName>
</protein>
<evidence type="ECO:0000313" key="2">
    <source>
        <dbReference type="EMBL" id="KTD02887.1"/>
    </source>
</evidence>
<dbReference type="InterPro" id="IPR034333">
    <property type="entry name" value="GST_Zeta_N"/>
</dbReference>
<dbReference type="GO" id="GO:0004364">
    <property type="term" value="F:glutathione transferase activity"/>
    <property type="evidence" value="ECO:0007669"/>
    <property type="project" value="TreeGrafter"/>
</dbReference>
<sequence>MTFTLYDYYRSTACYRVRIALNLKGLPYEKHEVHLVNNGGEQHGEDYRAINPQRLVPTLLENGALLTQSLAIIDYLDERFKSPPLLPENVLERAHVRALALSIACDIHPLNNLRAIKRLRAQFGADDASVQEWYHHWLKEGFDALEQQLSRLPRTEHVCHGDRITLADICLVPQVYNAMRFNFPMENYPLIQAINDYCLQQPAFYTAQPEPTGRVPIS</sequence>
<dbReference type="InterPro" id="IPR010987">
    <property type="entry name" value="Glutathione-S-Trfase_C-like"/>
</dbReference>